<protein>
    <submittedName>
        <fullName evidence="2">GNAT family protein</fullName>
    </submittedName>
</protein>
<dbReference type="PANTHER" id="PTHR43441:SF2">
    <property type="entry name" value="FAMILY ACETYLTRANSFERASE, PUTATIVE (AFU_ORTHOLOGUE AFUA_7G00850)-RELATED"/>
    <property type="match status" value="1"/>
</dbReference>
<dbReference type="RefSeq" id="WP_344068247.1">
    <property type="nucleotide sequence ID" value="NZ_BAAAPN010000098.1"/>
</dbReference>
<accession>A0ABP4X8I5</accession>
<sequence>MPHNEFGQPIGPAVPGWTPRPAIEPVTLTGRHVRLEPLTQAHAGLLYAPMVTESDPRIWTYYPHPPRMTWPEFGAYVAGLLHLPAAVPLAVRGPDGAGLGVACYLRIDPANGSAEVGGIVYASALQRTTAATEAMVLMMQHVFDDLGYRRYEWKCDSLNEPSRAAAARLGFTYEGRFRQAAVYKERNRDTDWFSITDAEWPALRSAYAAWLDRANFDDAGRQVRTLEQIRAATGR</sequence>
<dbReference type="InterPro" id="IPR051908">
    <property type="entry name" value="Ribosomal_N-acetyltransferase"/>
</dbReference>
<dbReference type="Proteomes" id="UP001501475">
    <property type="component" value="Unassembled WGS sequence"/>
</dbReference>
<proteinExistence type="predicted"/>
<dbReference type="InterPro" id="IPR000182">
    <property type="entry name" value="GNAT_dom"/>
</dbReference>
<organism evidence="2 3">
    <name type="scientific">Nostocoides vanveenii</name>
    <dbReference type="NCBI Taxonomy" id="330835"/>
    <lineage>
        <taxon>Bacteria</taxon>
        <taxon>Bacillati</taxon>
        <taxon>Actinomycetota</taxon>
        <taxon>Actinomycetes</taxon>
        <taxon>Micrococcales</taxon>
        <taxon>Intrasporangiaceae</taxon>
        <taxon>Nostocoides</taxon>
    </lineage>
</organism>
<dbReference type="Pfam" id="PF13302">
    <property type="entry name" value="Acetyltransf_3"/>
    <property type="match status" value="1"/>
</dbReference>
<comment type="caution">
    <text evidence="2">The sequence shown here is derived from an EMBL/GenBank/DDBJ whole genome shotgun (WGS) entry which is preliminary data.</text>
</comment>
<evidence type="ECO:0000313" key="3">
    <source>
        <dbReference type="Proteomes" id="UP001501475"/>
    </source>
</evidence>
<keyword evidence="3" id="KW-1185">Reference proteome</keyword>
<evidence type="ECO:0000313" key="2">
    <source>
        <dbReference type="EMBL" id="GAA1773215.1"/>
    </source>
</evidence>
<dbReference type="PANTHER" id="PTHR43441">
    <property type="entry name" value="RIBOSOMAL-PROTEIN-SERINE ACETYLTRANSFERASE"/>
    <property type="match status" value="1"/>
</dbReference>
<name>A0ABP4X8I5_9MICO</name>
<dbReference type="EMBL" id="BAAAPN010000098">
    <property type="protein sequence ID" value="GAA1773215.1"/>
    <property type="molecule type" value="Genomic_DNA"/>
</dbReference>
<reference evidence="3" key="1">
    <citation type="journal article" date="2019" name="Int. J. Syst. Evol. Microbiol.">
        <title>The Global Catalogue of Microorganisms (GCM) 10K type strain sequencing project: providing services to taxonomists for standard genome sequencing and annotation.</title>
        <authorList>
            <consortium name="The Broad Institute Genomics Platform"/>
            <consortium name="The Broad Institute Genome Sequencing Center for Infectious Disease"/>
            <person name="Wu L."/>
            <person name="Ma J."/>
        </authorList>
    </citation>
    <scope>NUCLEOTIDE SEQUENCE [LARGE SCALE GENOMIC DNA]</scope>
    <source>
        <strain evidence="3">JCM 15591</strain>
    </source>
</reference>
<feature type="domain" description="N-acetyltransferase" evidence="1">
    <location>
        <begin position="33"/>
        <end position="189"/>
    </location>
</feature>
<dbReference type="PROSITE" id="PS51186">
    <property type="entry name" value="GNAT"/>
    <property type="match status" value="1"/>
</dbReference>
<dbReference type="Gene3D" id="3.40.630.30">
    <property type="match status" value="1"/>
</dbReference>
<dbReference type="SUPFAM" id="SSF55729">
    <property type="entry name" value="Acyl-CoA N-acyltransferases (Nat)"/>
    <property type="match status" value="1"/>
</dbReference>
<gene>
    <name evidence="2" type="ORF">GCM10009810_33000</name>
</gene>
<evidence type="ECO:0000259" key="1">
    <source>
        <dbReference type="PROSITE" id="PS51186"/>
    </source>
</evidence>
<dbReference type="InterPro" id="IPR016181">
    <property type="entry name" value="Acyl_CoA_acyltransferase"/>
</dbReference>